<name>A0A1J0VPE3_9NOCA</name>
<protein>
    <submittedName>
        <fullName evidence="2">Uncharacterized protein</fullName>
    </submittedName>
</protein>
<keyword evidence="3" id="KW-1185">Reference proteome</keyword>
<evidence type="ECO:0000313" key="3">
    <source>
        <dbReference type="Proteomes" id="UP000183810"/>
    </source>
</evidence>
<evidence type="ECO:0000313" key="2">
    <source>
        <dbReference type="EMBL" id="APE33882.1"/>
    </source>
</evidence>
<gene>
    <name evidence="2" type="ORF">BOX37_07755</name>
</gene>
<evidence type="ECO:0000256" key="1">
    <source>
        <dbReference type="SAM" id="MobiDB-lite"/>
    </source>
</evidence>
<dbReference type="OrthoDB" id="4554523at2"/>
<sequence length="121" mass="12704">MPTWLNLLLAGVAGVGAIALLASVVVMATRWPGDPGSASAARPAPGGDAGSTPPASDAASGIWPYSWTHDVPDQPFTADEAHREMQVHRICRLDGCGRKAVAFQTLIDAGRVRPDTSRQPY</sequence>
<feature type="region of interest" description="Disordered" evidence="1">
    <location>
        <begin position="32"/>
        <end position="66"/>
    </location>
</feature>
<dbReference type="KEGG" id="nsl:BOX37_07755"/>
<dbReference type="AlphaFoldDB" id="A0A1J0VPE3"/>
<proteinExistence type="predicted"/>
<feature type="compositionally biased region" description="Low complexity" evidence="1">
    <location>
        <begin position="32"/>
        <end position="46"/>
    </location>
</feature>
<organism evidence="2 3">
    <name type="scientific">Nocardia mangyaensis</name>
    <dbReference type="NCBI Taxonomy" id="2213200"/>
    <lineage>
        <taxon>Bacteria</taxon>
        <taxon>Bacillati</taxon>
        <taxon>Actinomycetota</taxon>
        <taxon>Actinomycetes</taxon>
        <taxon>Mycobacteriales</taxon>
        <taxon>Nocardiaceae</taxon>
        <taxon>Nocardia</taxon>
    </lineage>
</organism>
<reference evidence="2" key="1">
    <citation type="submission" date="2016-11" db="EMBL/GenBank/DDBJ databases">
        <authorList>
            <person name="Jaros S."/>
            <person name="Januszkiewicz K."/>
            <person name="Wedrychowicz H."/>
        </authorList>
    </citation>
    <scope>NUCLEOTIDE SEQUENCE [LARGE SCALE GENOMIC DNA]</scope>
    <source>
        <strain evidence="2">Y48</strain>
    </source>
</reference>
<accession>A0A1J0VPE3</accession>
<dbReference type="EMBL" id="CP018082">
    <property type="protein sequence ID" value="APE33882.1"/>
    <property type="molecule type" value="Genomic_DNA"/>
</dbReference>
<dbReference type="RefSeq" id="WP_071927065.1">
    <property type="nucleotide sequence ID" value="NZ_CP018082.1"/>
</dbReference>
<dbReference type="Proteomes" id="UP000183810">
    <property type="component" value="Chromosome"/>
</dbReference>